<dbReference type="Gene3D" id="2.115.10.20">
    <property type="entry name" value="Glycosyl hydrolase domain, family 43"/>
    <property type="match status" value="2"/>
</dbReference>
<dbReference type="AlphaFoldDB" id="A0A916JL68"/>
<proteinExistence type="predicted"/>
<sequence length="315" mass="36355">MEFNKKGHIFKPTGEYSWSRSHAQVPFAFKLNDDVIRVFFATRDENSSSSTSFVDVDADNPSNILKVHDQPVIQKGSQGSFDDSGTMPSWFLMSDNKLLLYYTAWNRSKEASYRLSIGLAESTDNGLSFTKLFKGPVLDRNINDPIWVGQPCVLKEADVWKMWYLCCEKIEIIDGHPEPFYNVKYAESQDGINWVRNNETCIGFEDGKTEAIGRPCVWRYKNKYWMFHSNRMAKGYRDYKEASYRIELSSSTDGIHWNKEEWFEMPKSGNPEEWDGMMNEYTSVVPKNDSGEFYVFYNGNGFGGSGFGYFVLNLD</sequence>
<dbReference type="PANTHER" id="PTHR35279">
    <property type="match status" value="1"/>
</dbReference>
<dbReference type="InterPro" id="IPR023296">
    <property type="entry name" value="Glyco_hydro_beta-prop_sf"/>
</dbReference>
<organism evidence="1 2">
    <name type="scientific">Parvicella tangerina</name>
    <dbReference type="NCBI Taxonomy" id="2829795"/>
    <lineage>
        <taxon>Bacteria</taxon>
        <taxon>Pseudomonadati</taxon>
        <taxon>Bacteroidota</taxon>
        <taxon>Flavobacteriia</taxon>
        <taxon>Flavobacteriales</taxon>
        <taxon>Parvicellaceae</taxon>
        <taxon>Parvicella</taxon>
    </lineage>
</organism>
<dbReference type="KEGG" id="ptan:CRYO30217_01026"/>
<name>A0A916JL68_9FLAO</name>
<dbReference type="Proteomes" id="UP000683507">
    <property type="component" value="Chromosome"/>
</dbReference>
<dbReference type="SUPFAM" id="SSF75005">
    <property type="entry name" value="Arabinanase/levansucrase/invertase"/>
    <property type="match status" value="1"/>
</dbReference>
<dbReference type="EMBL" id="OU015584">
    <property type="protein sequence ID" value="CAG5079706.1"/>
    <property type="molecule type" value="Genomic_DNA"/>
</dbReference>
<gene>
    <name evidence="1" type="ORF">CRYO30217_01026</name>
</gene>
<dbReference type="PANTHER" id="PTHR35279:SF1">
    <property type="entry name" value="ARABINANASE_LEVANSUCRASE_INVERTASE"/>
    <property type="match status" value="1"/>
</dbReference>
<evidence type="ECO:0008006" key="3">
    <source>
        <dbReference type="Google" id="ProtNLM"/>
    </source>
</evidence>
<protein>
    <recommendedName>
        <fullName evidence="3">Glycosyl hydrolase family 32 N-terminal domain-containing protein</fullName>
    </recommendedName>
</protein>
<accession>A0A916JL68</accession>
<evidence type="ECO:0000313" key="2">
    <source>
        <dbReference type="Proteomes" id="UP000683507"/>
    </source>
</evidence>
<evidence type="ECO:0000313" key="1">
    <source>
        <dbReference type="EMBL" id="CAG5079706.1"/>
    </source>
</evidence>
<dbReference type="RefSeq" id="WP_258541245.1">
    <property type="nucleotide sequence ID" value="NZ_OU015584.1"/>
</dbReference>
<keyword evidence="2" id="KW-1185">Reference proteome</keyword>
<reference evidence="1" key="1">
    <citation type="submission" date="2021-04" db="EMBL/GenBank/DDBJ databases">
        <authorList>
            <person name="Rodrigo-Torres L."/>
            <person name="Arahal R. D."/>
            <person name="Lucena T."/>
        </authorList>
    </citation>
    <scope>NUCLEOTIDE SEQUENCE</scope>
    <source>
        <strain evidence="1">AS29M-1</strain>
    </source>
</reference>